<comment type="caution">
    <text evidence="2">The sequence shown here is derived from an EMBL/GenBank/DDBJ whole genome shotgun (WGS) entry which is preliminary data.</text>
</comment>
<name>A0ABD1JXS1_9TELE</name>
<sequence>MGTPVILKIIMPDGSSQRLTLSYGLPASIDGLMVEVKKQCGLKGDFKLQFMDSLFGNEFLNLTSMSEVEDKGTLRIIDMLWPTTSQHEERSTVGLDPQLLSPSSVHSESSSLSGVTVDTDILSSSESTSSRSSWPAVFHVPKFSYDAEIKLQRANLAYLTDGTVLLPDPKLKSTILEGLLQEIVQYKVYTTDKEMEQVAQSLIHKHPCLTEEASPNGCGGWKNSLKYKLSNYRTNLRKLGCPEVTVNSLQNKPADRRNAAFGVKKAKRAEVNFCPVYPSTETEDSMEAMRMALLLDVKKRNNRENVKVKMERTFAHRRHEVVRDAPSVETLMARWPALFEVCEINAEFKRITTVPLQSKFLSQLDLHSDNLIRLFQKRGGQLGERLRAIVAELADCDVDGGRECIIKGLCIYMGEDPENLIHEYVGMDEVAVDEAVEGITVGICVLKEDRASQPSDIVIVIEGNKVVEWLDNVPLAVAMLFGLMYAINLSYPSELRYTFEIIQKVFMELDAGRLSKKALSLKHRLLHRN</sequence>
<dbReference type="EMBL" id="JBHFQA010000011">
    <property type="protein sequence ID" value="KAL2091655.1"/>
    <property type="molecule type" value="Genomic_DNA"/>
</dbReference>
<dbReference type="PANTHER" id="PTHR31025:SF27">
    <property type="entry name" value="SI:CH211-193K19.2-RELATED"/>
    <property type="match status" value="1"/>
</dbReference>
<feature type="region of interest" description="Disordered" evidence="1">
    <location>
        <begin position="91"/>
        <end position="112"/>
    </location>
</feature>
<reference evidence="2 3" key="1">
    <citation type="submission" date="2024-09" db="EMBL/GenBank/DDBJ databases">
        <title>A chromosome-level genome assembly of Gray's grenadier anchovy, Coilia grayii.</title>
        <authorList>
            <person name="Fu Z."/>
        </authorList>
    </citation>
    <scope>NUCLEOTIDE SEQUENCE [LARGE SCALE GENOMIC DNA]</scope>
    <source>
        <strain evidence="2">G4</strain>
        <tissue evidence="2">Muscle</tissue>
    </source>
</reference>
<dbReference type="AlphaFoldDB" id="A0ABD1JXS1"/>
<evidence type="ECO:0000313" key="3">
    <source>
        <dbReference type="Proteomes" id="UP001591681"/>
    </source>
</evidence>
<keyword evidence="3" id="KW-1185">Reference proteome</keyword>
<evidence type="ECO:0000256" key="1">
    <source>
        <dbReference type="SAM" id="MobiDB-lite"/>
    </source>
</evidence>
<gene>
    <name evidence="2" type="ORF">ACEWY4_013918</name>
</gene>
<dbReference type="PANTHER" id="PTHR31025">
    <property type="entry name" value="SI:CH211-196P9.1-RELATED"/>
    <property type="match status" value="1"/>
</dbReference>
<organism evidence="2 3">
    <name type="scientific">Coilia grayii</name>
    <name type="common">Gray's grenadier anchovy</name>
    <dbReference type="NCBI Taxonomy" id="363190"/>
    <lineage>
        <taxon>Eukaryota</taxon>
        <taxon>Metazoa</taxon>
        <taxon>Chordata</taxon>
        <taxon>Craniata</taxon>
        <taxon>Vertebrata</taxon>
        <taxon>Euteleostomi</taxon>
        <taxon>Actinopterygii</taxon>
        <taxon>Neopterygii</taxon>
        <taxon>Teleostei</taxon>
        <taxon>Clupei</taxon>
        <taxon>Clupeiformes</taxon>
        <taxon>Clupeoidei</taxon>
        <taxon>Engraulidae</taxon>
        <taxon>Coilinae</taxon>
        <taxon>Coilia</taxon>
    </lineage>
</organism>
<proteinExistence type="predicted"/>
<accession>A0ABD1JXS1</accession>
<feature type="compositionally biased region" description="Low complexity" evidence="1">
    <location>
        <begin position="99"/>
        <end position="112"/>
    </location>
</feature>
<evidence type="ECO:0000313" key="2">
    <source>
        <dbReference type="EMBL" id="KAL2091655.1"/>
    </source>
</evidence>
<protein>
    <submittedName>
        <fullName evidence="2">Uncharacterized protein</fullName>
    </submittedName>
</protein>
<dbReference type="Proteomes" id="UP001591681">
    <property type="component" value="Unassembled WGS sequence"/>
</dbReference>